<feature type="transmembrane region" description="Helical" evidence="5">
    <location>
        <begin position="35"/>
        <end position="53"/>
    </location>
</feature>
<feature type="domain" description="Fatty acid hydroxylase" evidence="6">
    <location>
        <begin position="111"/>
        <end position="244"/>
    </location>
</feature>
<dbReference type="STRING" id="1245471.PCA10_47160"/>
<evidence type="ECO:0000256" key="4">
    <source>
        <dbReference type="ARBA" id="ARBA00023136"/>
    </source>
</evidence>
<evidence type="ECO:0000313" key="8">
    <source>
        <dbReference type="Proteomes" id="UP000015503"/>
    </source>
</evidence>
<evidence type="ECO:0000256" key="1">
    <source>
        <dbReference type="ARBA" id="ARBA00004370"/>
    </source>
</evidence>
<evidence type="ECO:0000259" key="6">
    <source>
        <dbReference type="Pfam" id="PF04116"/>
    </source>
</evidence>
<dbReference type="Proteomes" id="UP000015503">
    <property type="component" value="Chromosome"/>
</dbReference>
<evidence type="ECO:0000256" key="3">
    <source>
        <dbReference type="ARBA" id="ARBA00022989"/>
    </source>
</evidence>
<dbReference type="InterPro" id="IPR050307">
    <property type="entry name" value="Sterol_Desaturase_Related"/>
</dbReference>
<dbReference type="InterPro" id="IPR006694">
    <property type="entry name" value="Fatty_acid_hydroxylase"/>
</dbReference>
<dbReference type="EMBL" id="AP013068">
    <property type="protein sequence ID" value="BAN50448.1"/>
    <property type="molecule type" value="Genomic_DNA"/>
</dbReference>
<dbReference type="RefSeq" id="WP_016494577.1">
    <property type="nucleotide sequence ID" value="NC_021499.1"/>
</dbReference>
<protein>
    <recommendedName>
        <fullName evidence="6">Fatty acid hydroxylase domain-containing protein</fullName>
    </recommendedName>
</protein>
<dbReference type="Pfam" id="PF04116">
    <property type="entry name" value="FA_hydroxylase"/>
    <property type="match status" value="1"/>
</dbReference>
<organism evidence="7 8">
    <name type="scientific">Metapseudomonas resinovorans NBRC 106553</name>
    <dbReference type="NCBI Taxonomy" id="1245471"/>
    <lineage>
        <taxon>Bacteria</taxon>
        <taxon>Pseudomonadati</taxon>
        <taxon>Pseudomonadota</taxon>
        <taxon>Gammaproteobacteria</taxon>
        <taxon>Pseudomonadales</taxon>
        <taxon>Pseudomonadaceae</taxon>
        <taxon>Metapseudomonas</taxon>
    </lineage>
</organism>
<dbReference type="OrthoDB" id="9770329at2"/>
<dbReference type="PATRIC" id="fig|1245471.3.peg.4776"/>
<proteinExistence type="predicted"/>
<keyword evidence="8" id="KW-1185">Reference proteome</keyword>
<evidence type="ECO:0000256" key="2">
    <source>
        <dbReference type="ARBA" id="ARBA00022692"/>
    </source>
</evidence>
<feature type="transmembrane region" description="Helical" evidence="5">
    <location>
        <begin position="106"/>
        <end position="127"/>
    </location>
</feature>
<dbReference type="GO" id="GO:0016020">
    <property type="term" value="C:membrane"/>
    <property type="evidence" value="ECO:0007669"/>
    <property type="project" value="UniProtKB-SubCell"/>
</dbReference>
<name>S6AVY7_METRE</name>
<sequence length="298" mass="33202">MRILIARLFAPCFLFGFIALALGLAQAYPQQPGWLLVLLALAIGLSFLAEAWLPYRPDWNHDHDDRWRDALHALVNEGLSALGLLAVPLLAALLPDTGLWPHAWPLWLQLLVSVVVADLGLTLMHLLSHRLPWLWRLHAIHHSVRRMYGFNGLMKHPLHLAVETIAAITPLLILGIPTQVAALLAFAIAIQLLLQHSNVDMRIGPLRHLFAWAPVHRFHHMKYGTAGDVNFALFFSFWDRLLGTAFYNPNYRIGGDDLGIGSQPDYPSAYLAQLVAPFQAEEPGQPSPSAPDALLKQP</sequence>
<feature type="transmembrane region" description="Helical" evidence="5">
    <location>
        <begin position="174"/>
        <end position="194"/>
    </location>
</feature>
<dbReference type="HOGENOM" id="CLU_033631_3_2_6"/>
<dbReference type="GO" id="GO:0008610">
    <property type="term" value="P:lipid biosynthetic process"/>
    <property type="evidence" value="ECO:0007669"/>
    <property type="project" value="InterPro"/>
</dbReference>
<dbReference type="eggNOG" id="COG3000">
    <property type="taxonomic scope" value="Bacteria"/>
</dbReference>
<keyword evidence="2 5" id="KW-0812">Transmembrane</keyword>
<dbReference type="AlphaFoldDB" id="S6AVY7"/>
<reference evidence="7 8" key="1">
    <citation type="journal article" date="2013" name="Genome Announc.">
        <title>Complete Genome Sequence of the Carbazole Degrader Pseudomonas resinovorans Strain CA10 (NBRC 106553).</title>
        <authorList>
            <person name="Shintani M."/>
            <person name="Hosoyama A."/>
            <person name="Ohji S."/>
            <person name="Tsuchikane K."/>
            <person name="Takarada H."/>
            <person name="Yamazoe A."/>
            <person name="Fujita N."/>
            <person name="Nojiri H."/>
        </authorList>
    </citation>
    <scope>NUCLEOTIDE SEQUENCE [LARGE SCALE GENOMIC DNA]</scope>
    <source>
        <strain evidence="7 8">NBRC 106553</strain>
    </source>
</reference>
<comment type="subcellular location">
    <subcellularLocation>
        <location evidence="1">Membrane</location>
    </subcellularLocation>
</comment>
<keyword evidence="3 5" id="KW-1133">Transmembrane helix</keyword>
<gene>
    <name evidence="7" type="ORF">PCA10_47160</name>
</gene>
<accession>S6AVY7</accession>
<dbReference type="GO" id="GO:0016491">
    <property type="term" value="F:oxidoreductase activity"/>
    <property type="evidence" value="ECO:0007669"/>
    <property type="project" value="InterPro"/>
</dbReference>
<dbReference type="GO" id="GO:0005506">
    <property type="term" value="F:iron ion binding"/>
    <property type="evidence" value="ECO:0007669"/>
    <property type="project" value="InterPro"/>
</dbReference>
<dbReference type="KEGG" id="pre:PCA10_47160"/>
<dbReference type="PANTHER" id="PTHR11863">
    <property type="entry name" value="STEROL DESATURASE"/>
    <property type="match status" value="1"/>
</dbReference>
<keyword evidence="4 5" id="KW-0472">Membrane</keyword>
<feature type="transmembrane region" description="Helical" evidence="5">
    <location>
        <begin position="74"/>
        <end position="94"/>
    </location>
</feature>
<evidence type="ECO:0000256" key="5">
    <source>
        <dbReference type="SAM" id="Phobius"/>
    </source>
</evidence>
<evidence type="ECO:0000313" key="7">
    <source>
        <dbReference type="EMBL" id="BAN50448.1"/>
    </source>
</evidence>